<dbReference type="GO" id="GO:0008235">
    <property type="term" value="F:metalloexopeptidase activity"/>
    <property type="evidence" value="ECO:0007669"/>
    <property type="project" value="InterPro"/>
</dbReference>
<dbReference type="PANTHER" id="PTHR12147">
    <property type="entry name" value="METALLOPEPTIDASE M28 FAMILY MEMBER"/>
    <property type="match status" value="1"/>
</dbReference>
<evidence type="ECO:0000256" key="3">
    <source>
        <dbReference type="ARBA" id="ARBA00022670"/>
    </source>
</evidence>
<accession>A0A5C3Q760</accession>
<evidence type="ECO:0000256" key="9">
    <source>
        <dbReference type="RuleBase" id="RU361240"/>
    </source>
</evidence>
<keyword evidence="3 9" id="KW-0645">Protease</keyword>
<evidence type="ECO:0000313" key="12">
    <source>
        <dbReference type="Proteomes" id="UP000305067"/>
    </source>
</evidence>
<keyword evidence="5 9" id="KW-0732">Signal</keyword>
<dbReference type="OrthoDB" id="2214at2759"/>
<feature type="chain" id="PRO_5023155978" description="Peptide hydrolase" evidence="9">
    <location>
        <begin position="19"/>
        <end position="376"/>
    </location>
</feature>
<keyword evidence="6 9" id="KW-0378">Hydrolase</keyword>
<feature type="domain" description="Peptidase M28" evidence="10">
    <location>
        <begin position="178"/>
        <end position="367"/>
    </location>
</feature>
<evidence type="ECO:0000256" key="6">
    <source>
        <dbReference type="ARBA" id="ARBA00022801"/>
    </source>
</evidence>
<name>A0A5C3Q760_9AGAR</name>
<comment type="similarity">
    <text evidence="8">Belongs to the peptidase M28 family. M28E subfamily.</text>
</comment>
<dbReference type="STRING" id="1884261.A0A5C3Q760"/>
<proteinExistence type="inferred from homology"/>
<evidence type="ECO:0000256" key="1">
    <source>
        <dbReference type="ARBA" id="ARBA00001947"/>
    </source>
</evidence>
<keyword evidence="4 9" id="KW-0479">Metal-binding</keyword>
<evidence type="ECO:0000256" key="8">
    <source>
        <dbReference type="ARBA" id="ARBA00043962"/>
    </source>
</evidence>
<keyword evidence="7 9" id="KW-0862">Zinc</keyword>
<sequence length="376" mass="39872">MKLYQILALVAFFNGAAALPALSEFKLKASQGLRLLELGEGLEPVWKTEAEKTALMEKSINFFDLTETYELEQSLGPAAAIESNSLVAAYPAPSKQSTVTPLLSRLSTSQQTTWLNQLTSYNNRYYTASTGATAATWIQTTIRNLASAAGRSDVTVRAFTHSWAQSSTIVTFASTGTGPVTVLGGHMDSIAGGSASRAPGADDDGTGTVNLMDAARVLIQSGFKPATPLEFHFYAGEEAGLLGSNAIATNYRSAGKTVKGMLQLDMTAYVKPGTTETIGLITDNTNADLNAFIRQLATSYSRIRTTNSACGYGCSDHASWTRNGFPSAFPFEATFANSNPNIHTSGDTTAVSGFSWTHSLEFAKLAVAFAVELSSA</sequence>
<comment type="cofactor">
    <cofactor evidence="1">
        <name>Zn(2+)</name>
        <dbReference type="ChEBI" id="CHEBI:29105"/>
    </cofactor>
</comment>
<evidence type="ECO:0000313" key="11">
    <source>
        <dbReference type="EMBL" id="TFK97924.1"/>
    </source>
</evidence>
<dbReference type="GO" id="GO:0046872">
    <property type="term" value="F:metal ion binding"/>
    <property type="evidence" value="ECO:0007669"/>
    <property type="project" value="UniProtKB-KW"/>
</dbReference>
<dbReference type="InterPro" id="IPR045175">
    <property type="entry name" value="M28_fam"/>
</dbReference>
<dbReference type="PANTHER" id="PTHR12147:SF56">
    <property type="entry name" value="AMINOPEPTIDASE YDR415C-RELATED"/>
    <property type="match status" value="1"/>
</dbReference>
<dbReference type="Proteomes" id="UP000305067">
    <property type="component" value="Unassembled WGS sequence"/>
</dbReference>
<evidence type="ECO:0000256" key="2">
    <source>
        <dbReference type="ARBA" id="ARBA00022438"/>
    </source>
</evidence>
<organism evidence="11 12">
    <name type="scientific">Pterulicium gracile</name>
    <dbReference type="NCBI Taxonomy" id="1884261"/>
    <lineage>
        <taxon>Eukaryota</taxon>
        <taxon>Fungi</taxon>
        <taxon>Dikarya</taxon>
        <taxon>Basidiomycota</taxon>
        <taxon>Agaricomycotina</taxon>
        <taxon>Agaricomycetes</taxon>
        <taxon>Agaricomycetidae</taxon>
        <taxon>Agaricales</taxon>
        <taxon>Pleurotineae</taxon>
        <taxon>Pterulaceae</taxon>
        <taxon>Pterulicium</taxon>
    </lineage>
</organism>
<evidence type="ECO:0000256" key="7">
    <source>
        <dbReference type="ARBA" id="ARBA00022833"/>
    </source>
</evidence>
<evidence type="ECO:0000259" key="10">
    <source>
        <dbReference type="Pfam" id="PF04389"/>
    </source>
</evidence>
<gene>
    <name evidence="11" type="ORF">BDV98DRAFT_596190</name>
</gene>
<evidence type="ECO:0000256" key="4">
    <source>
        <dbReference type="ARBA" id="ARBA00022723"/>
    </source>
</evidence>
<evidence type="ECO:0000256" key="5">
    <source>
        <dbReference type="ARBA" id="ARBA00022729"/>
    </source>
</evidence>
<keyword evidence="12" id="KW-1185">Reference proteome</keyword>
<reference evidence="11 12" key="1">
    <citation type="journal article" date="2019" name="Nat. Ecol. Evol.">
        <title>Megaphylogeny resolves global patterns of mushroom evolution.</title>
        <authorList>
            <person name="Varga T."/>
            <person name="Krizsan K."/>
            <person name="Foldi C."/>
            <person name="Dima B."/>
            <person name="Sanchez-Garcia M."/>
            <person name="Sanchez-Ramirez S."/>
            <person name="Szollosi G.J."/>
            <person name="Szarkandi J.G."/>
            <person name="Papp V."/>
            <person name="Albert L."/>
            <person name="Andreopoulos W."/>
            <person name="Angelini C."/>
            <person name="Antonin V."/>
            <person name="Barry K.W."/>
            <person name="Bougher N.L."/>
            <person name="Buchanan P."/>
            <person name="Buyck B."/>
            <person name="Bense V."/>
            <person name="Catcheside P."/>
            <person name="Chovatia M."/>
            <person name="Cooper J."/>
            <person name="Damon W."/>
            <person name="Desjardin D."/>
            <person name="Finy P."/>
            <person name="Geml J."/>
            <person name="Haridas S."/>
            <person name="Hughes K."/>
            <person name="Justo A."/>
            <person name="Karasinski D."/>
            <person name="Kautmanova I."/>
            <person name="Kiss B."/>
            <person name="Kocsube S."/>
            <person name="Kotiranta H."/>
            <person name="LaButti K.M."/>
            <person name="Lechner B.E."/>
            <person name="Liimatainen K."/>
            <person name="Lipzen A."/>
            <person name="Lukacs Z."/>
            <person name="Mihaltcheva S."/>
            <person name="Morgado L.N."/>
            <person name="Niskanen T."/>
            <person name="Noordeloos M.E."/>
            <person name="Ohm R.A."/>
            <person name="Ortiz-Santana B."/>
            <person name="Ovrebo C."/>
            <person name="Racz N."/>
            <person name="Riley R."/>
            <person name="Savchenko A."/>
            <person name="Shiryaev A."/>
            <person name="Soop K."/>
            <person name="Spirin V."/>
            <person name="Szebenyi C."/>
            <person name="Tomsovsky M."/>
            <person name="Tulloss R.E."/>
            <person name="Uehling J."/>
            <person name="Grigoriev I.V."/>
            <person name="Vagvolgyi C."/>
            <person name="Papp T."/>
            <person name="Martin F.M."/>
            <person name="Miettinen O."/>
            <person name="Hibbett D.S."/>
            <person name="Nagy L.G."/>
        </authorList>
    </citation>
    <scope>NUCLEOTIDE SEQUENCE [LARGE SCALE GENOMIC DNA]</scope>
    <source>
        <strain evidence="11 12">CBS 309.79</strain>
    </source>
</reference>
<feature type="signal peptide" evidence="9">
    <location>
        <begin position="1"/>
        <end position="18"/>
    </location>
</feature>
<dbReference type="EC" id="3.4.-.-" evidence="9"/>
<dbReference type="SUPFAM" id="SSF53187">
    <property type="entry name" value="Zn-dependent exopeptidases"/>
    <property type="match status" value="1"/>
</dbReference>
<dbReference type="Pfam" id="PF04389">
    <property type="entry name" value="Peptidase_M28"/>
    <property type="match status" value="1"/>
</dbReference>
<dbReference type="EMBL" id="ML178843">
    <property type="protein sequence ID" value="TFK97924.1"/>
    <property type="molecule type" value="Genomic_DNA"/>
</dbReference>
<dbReference type="InterPro" id="IPR007484">
    <property type="entry name" value="Peptidase_M28"/>
</dbReference>
<dbReference type="CDD" id="cd03879">
    <property type="entry name" value="M28_AAP"/>
    <property type="match status" value="1"/>
</dbReference>
<dbReference type="GO" id="GO:0006508">
    <property type="term" value="P:proteolysis"/>
    <property type="evidence" value="ECO:0007669"/>
    <property type="project" value="UniProtKB-KW"/>
</dbReference>
<protein>
    <recommendedName>
        <fullName evidence="9">Peptide hydrolase</fullName>
        <ecNumber evidence="9">3.4.-.-</ecNumber>
    </recommendedName>
</protein>
<dbReference type="GO" id="GO:0004177">
    <property type="term" value="F:aminopeptidase activity"/>
    <property type="evidence" value="ECO:0007669"/>
    <property type="project" value="UniProtKB-KW"/>
</dbReference>
<keyword evidence="2" id="KW-0031">Aminopeptidase</keyword>
<dbReference type="Gene3D" id="3.40.630.10">
    <property type="entry name" value="Zn peptidases"/>
    <property type="match status" value="1"/>
</dbReference>
<dbReference type="AlphaFoldDB" id="A0A5C3Q760"/>